<evidence type="ECO:0000256" key="3">
    <source>
        <dbReference type="ARBA" id="ARBA00022723"/>
    </source>
</evidence>
<feature type="binding site" evidence="8">
    <location>
        <position position="106"/>
    </location>
    <ligand>
        <name>GTP</name>
        <dbReference type="ChEBI" id="CHEBI:37565"/>
    </ligand>
</feature>
<dbReference type="FunCoup" id="A0A6C2YSS3">
    <property type="interactions" value="55"/>
</dbReference>
<dbReference type="Pfam" id="PF12804">
    <property type="entry name" value="NTP_transf_3"/>
    <property type="match status" value="1"/>
</dbReference>
<dbReference type="Proteomes" id="UP000464378">
    <property type="component" value="Chromosome"/>
</dbReference>
<gene>
    <name evidence="8" type="primary">mobA</name>
    <name evidence="10" type="ORF">GMBLW1_00280</name>
</gene>
<dbReference type="EMBL" id="LR593887">
    <property type="protein sequence ID" value="VTS05231.1"/>
    <property type="molecule type" value="Genomic_DNA"/>
</dbReference>
<keyword evidence="7 8" id="KW-0501">Molybdenum cofactor biosynthesis</keyword>
<feature type="domain" description="MobA-like NTP transferase" evidence="9">
    <location>
        <begin position="6"/>
        <end position="165"/>
    </location>
</feature>
<evidence type="ECO:0000256" key="1">
    <source>
        <dbReference type="ARBA" id="ARBA00022490"/>
    </source>
</evidence>
<organism evidence="10">
    <name type="scientific">Tuwongella immobilis</name>
    <dbReference type="NCBI Taxonomy" id="692036"/>
    <lineage>
        <taxon>Bacteria</taxon>
        <taxon>Pseudomonadati</taxon>
        <taxon>Planctomycetota</taxon>
        <taxon>Planctomycetia</taxon>
        <taxon>Gemmatales</taxon>
        <taxon>Gemmataceae</taxon>
        <taxon>Tuwongella</taxon>
    </lineage>
</organism>
<sequence>MRRIAGVVLAGGESRRMGRPKAMLEIAGEPMLARVIRQLSSGCSPIVVVSAAGQPWHSVISGRLSGHLGVFWEVDRWPGEGPLGGILTAMIALQPMVDAVLVCGCDQPFLSPAVISKLIDGWQGAMVRMPVVDGQRYPLTALYAMSFLPEMLRQFEAGERRPRRLADCGSTEWVSAAEIQQVDPDLLCLRNINTPDDYENAIRVCSQVDNPNGA</sequence>
<feature type="binding site" evidence="8">
    <location>
        <begin position="9"/>
        <end position="11"/>
    </location>
    <ligand>
        <name>GTP</name>
        <dbReference type="ChEBI" id="CHEBI:37565"/>
    </ligand>
</feature>
<keyword evidence="11" id="KW-1185">Reference proteome</keyword>
<dbReference type="CDD" id="cd02503">
    <property type="entry name" value="MobA"/>
    <property type="match status" value="1"/>
</dbReference>
<evidence type="ECO:0000259" key="9">
    <source>
        <dbReference type="Pfam" id="PF12804"/>
    </source>
</evidence>
<dbReference type="EMBL" id="LR586016">
    <property type="protein sequence ID" value="VIP03932.1"/>
    <property type="molecule type" value="Genomic_DNA"/>
</dbReference>
<dbReference type="KEGG" id="tim:GMBLW1_00280"/>
<evidence type="ECO:0000256" key="2">
    <source>
        <dbReference type="ARBA" id="ARBA00022679"/>
    </source>
</evidence>
<dbReference type="GO" id="GO:0006777">
    <property type="term" value="P:Mo-molybdopterin cofactor biosynthetic process"/>
    <property type="evidence" value="ECO:0007669"/>
    <property type="project" value="UniProtKB-KW"/>
</dbReference>
<dbReference type="InterPro" id="IPR025877">
    <property type="entry name" value="MobA-like_NTP_Trfase"/>
</dbReference>
<evidence type="ECO:0000256" key="7">
    <source>
        <dbReference type="ARBA" id="ARBA00023150"/>
    </source>
</evidence>
<comment type="catalytic activity">
    <reaction evidence="8">
        <text>Mo-molybdopterin + GTP + H(+) = Mo-molybdopterin guanine dinucleotide + diphosphate</text>
        <dbReference type="Rhea" id="RHEA:34243"/>
        <dbReference type="ChEBI" id="CHEBI:15378"/>
        <dbReference type="ChEBI" id="CHEBI:33019"/>
        <dbReference type="ChEBI" id="CHEBI:37565"/>
        <dbReference type="ChEBI" id="CHEBI:71302"/>
        <dbReference type="ChEBI" id="CHEBI:71310"/>
        <dbReference type="EC" id="2.7.7.77"/>
    </reaction>
</comment>
<comment type="domain">
    <text evidence="8">The N-terminal domain determines nucleotide recognition and specific binding, while the C-terminal domain determines the specific binding to the target protein.</text>
</comment>
<dbReference type="GO" id="GO:0061603">
    <property type="term" value="F:molybdenum cofactor guanylyltransferase activity"/>
    <property type="evidence" value="ECO:0007669"/>
    <property type="project" value="UniProtKB-EC"/>
</dbReference>
<dbReference type="InterPro" id="IPR029044">
    <property type="entry name" value="Nucleotide-diphossugar_trans"/>
</dbReference>
<comment type="function">
    <text evidence="8">Transfers a GMP moiety from GTP to Mo-molybdopterin (Mo-MPT) cofactor (Moco or molybdenum cofactor) to form Mo-molybdopterin guanine dinucleotide (Mo-MGD) cofactor.</text>
</comment>
<dbReference type="GO" id="GO:0005525">
    <property type="term" value="F:GTP binding"/>
    <property type="evidence" value="ECO:0007669"/>
    <property type="project" value="UniProtKB-UniRule"/>
</dbReference>
<dbReference type="InParanoid" id="A0A6C2YSS3"/>
<keyword evidence="4 8" id="KW-0547">Nucleotide-binding</keyword>
<proteinExistence type="inferred from homology"/>
<dbReference type="PANTHER" id="PTHR19136">
    <property type="entry name" value="MOLYBDENUM COFACTOR GUANYLYLTRANSFERASE"/>
    <property type="match status" value="1"/>
</dbReference>
<keyword evidence="1 8" id="KW-0963">Cytoplasm</keyword>
<dbReference type="GO" id="GO:0046872">
    <property type="term" value="F:metal ion binding"/>
    <property type="evidence" value="ECO:0007669"/>
    <property type="project" value="UniProtKB-KW"/>
</dbReference>
<feature type="binding site" evidence="8">
    <location>
        <position position="21"/>
    </location>
    <ligand>
        <name>GTP</name>
        <dbReference type="ChEBI" id="CHEBI:37565"/>
    </ligand>
</feature>
<protein>
    <recommendedName>
        <fullName evidence="8">Probable molybdenum cofactor guanylyltransferase</fullName>
        <shortName evidence="8">MoCo guanylyltransferase</shortName>
        <ecNumber evidence="8">2.7.7.77</ecNumber>
    </recommendedName>
    <alternativeName>
        <fullName evidence="8">GTP:molybdopterin guanylyltransferase</fullName>
    </alternativeName>
    <alternativeName>
        <fullName evidence="8">Mo-MPT guanylyltransferase</fullName>
    </alternativeName>
    <alternativeName>
        <fullName evidence="8">Molybdopterin guanylyltransferase</fullName>
    </alternativeName>
    <alternativeName>
        <fullName evidence="8">Molybdopterin-guanine dinucleotide synthase</fullName>
        <shortName evidence="8">MGD synthase</shortName>
    </alternativeName>
</protein>
<evidence type="ECO:0000256" key="6">
    <source>
        <dbReference type="ARBA" id="ARBA00023134"/>
    </source>
</evidence>
<dbReference type="EC" id="2.7.7.77" evidence="8"/>
<evidence type="ECO:0000256" key="4">
    <source>
        <dbReference type="ARBA" id="ARBA00022741"/>
    </source>
</evidence>
<dbReference type="SUPFAM" id="SSF53448">
    <property type="entry name" value="Nucleotide-diphospho-sugar transferases"/>
    <property type="match status" value="1"/>
</dbReference>
<comment type="cofactor">
    <cofactor evidence="8">
        <name>Mg(2+)</name>
        <dbReference type="ChEBI" id="CHEBI:18420"/>
    </cofactor>
</comment>
<accession>A0A6C2YSS3</accession>
<dbReference type="PANTHER" id="PTHR19136:SF81">
    <property type="entry name" value="MOLYBDENUM COFACTOR GUANYLYLTRANSFERASE"/>
    <property type="match status" value="1"/>
</dbReference>
<name>A0A6C2YSS3_9BACT</name>
<dbReference type="AlphaFoldDB" id="A0A6C2YSS3"/>
<keyword evidence="6 8" id="KW-0342">GTP-binding</keyword>
<keyword evidence="3 8" id="KW-0479">Metal-binding</keyword>
<reference evidence="10" key="1">
    <citation type="submission" date="2019-04" db="EMBL/GenBank/DDBJ databases">
        <authorList>
            <consortium name="Science for Life Laboratories"/>
        </authorList>
    </citation>
    <scope>NUCLEOTIDE SEQUENCE</scope>
    <source>
        <strain evidence="10">MBLW1</strain>
    </source>
</reference>
<keyword evidence="5 8" id="KW-0460">Magnesium</keyword>
<dbReference type="RefSeq" id="WP_162659076.1">
    <property type="nucleotide sequence ID" value="NZ_LR593887.1"/>
</dbReference>
<evidence type="ECO:0000313" key="11">
    <source>
        <dbReference type="Proteomes" id="UP000464378"/>
    </source>
</evidence>
<dbReference type="GO" id="GO:0005737">
    <property type="term" value="C:cytoplasm"/>
    <property type="evidence" value="ECO:0007669"/>
    <property type="project" value="UniProtKB-SubCell"/>
</dbReference>
<feature type="binding site" evidence="8">
    <location>
        <position position="106"/>
    </location>
    <ligand>
        <name>Mg(2+)</name>
        <dbReference type="ChEBI" id="CHEBI:18420"/>
    </ligand>
</feature>
<comment type="similarity">
    <text evidence="8">Belongs to the MobA family.</text>
</comment>
<dbReference type="InterPro" id="IPR013482">
    <property type="entry name" value="Molybde_CF_guanTrfase"/>
</dbReference>
<keyword evidence="2 8" id="KW-0808">Transferase</keyword>
<evidence type="ECO:0000256" key="5">
    <source>
        <dbReference type="ARBA" id="ARBA00022842"/>
    </source>
</evidence>
<dbReference type="HAMAP" id="MF_00316">
    <property type="entry name" value="MobA"/>
    <property type="match status" value="1"/>
</dbReference>
<evidence type="ECO:0000256" key="8">
    <source>
        <dbReference type="HAMAP-Rule" id="MF_00316"/>
    </source>
</evidence>
<comment type="caution">
    <text evidence="8">Lacks conserved residue(s) required for the propagation of feature annotation.</text>
</comment>
<dbReference type="Gene3D" id="3.90.550.10">
    <property type="entry name" value="Spore Coat Polysaccharide Biosynthesis Protein SpsA, Chain A"/>
    <property type="match status" value="1"/>
</dbReference>
<comment type="subcellular location">
    <subcellularLocation>
        <location evidence="8">Cytoplasm</location>
    </subcellularLocation>
</comment>
<keyword evidence="10" id="KW-0548">Nucleotidyltransferase</keyword>
<evidence type="ECO:0000313" key="10">
    <source>
        <dbReference type="EMBL" id="VIP03932.1"/>
    </source>
</evidence>